<evidence type="ECO:0000313" key="3">
    <source>
        <dbReference type="Proteomes" id="UP001500827"/>
    </source>
</evidence>
<reference evidence="3" key="1">
    <citation type="journal article" date="2019" name="Int. J. Syst. Evol. Microbiol.">
        <title>The Global Catalogue of Microorganisms (GCM) 10K type strain sequencing project: providing services to taxonomists for standard genome sequencing and annotation.</title>
        <authorList>
            <consortium name="The Broad Institute Genomics Platform"/>
            <consortium name="The Broad Institute Genome Sequencing Center for Infectious Disease"/>
            <person name="Wu L."/>
            <person name="Ma J."/>
        </authorList>
    </citation>
    <scope>NUCLEOTIDE SEQUENCE [LARGE SCALE GENOMIC DNA]</scope>
    <source>
        <strain evidence="3">JCM 17543</strain>
    </source>
</reference>
<dbReference type="InterPro" id="IPR009875">
    <property type="entry name" value="PilZ_domain"/>
</dbReference>
<keyword evidence="3" id="KW-1185">Reference proteome</keyword>
<dbReference type="EMBL" id="BAABBM010000001">
    <property type="protein sequence ID" value="GAA3890078.1"/>
    <property type="molecule type" value="Genomic_DNA"/>
</dbReference>
<proteinExistence type="predicted"/>
<sequence>MREAAVVIPAAKLERAARLETDEQCVITRQCGTTVTGVLLNLSEKGFCLEAATALESDERIQVRVLGAIFEGAVKWTRGRRAGGIMELAVI</sequence>
<name>A0ABP7KY08_9SPHN</name>
<evidence type="ECO:0000259" key="1">
    <source>
        <dbReference type="Pfam" id="PF07238"/>
    </source>
</evidence>
<dbReference type="Pfam" id="PF07238">
    <property type="entry name" value="PilZ"/>
    <property type="match status" value="1"/>
</dbReference>
<organism evidence="2 3">
    <name type="scientific">Sphingomonas limnosediminicola</name>
    <dbReference type="NCBI Taxonomy" id="940133"/>
    <lineage>
        <taxon>Bacteria</taxon>
        <taxon>Pseudomonadati</taxon>
        <taxon>Pseudomonadota</taxon>
        <taxon>Alphaproteobacteria</taxon>
        <taxon>Sphingomonadales</taxon>
        <taxon>Sphingomonadaceae</taxon>
        <taxon>Sphingomonas</taxon>
    </lineage>
</organism>
<feature type="domain" description="PilZ" evidence="1">
    <location>
        <begin position="18"/>
        <end position="84"/>
    </location>
</feature>
<protein>
    <recommendedName>
        <fullName evidence="1">PilZ domain-containing protein</fullName>
    </recommendedName>
</protein>
<evidence type="ECO:0000313" key="2">
    <source>
        <dbReference type="EMBL" id="GAA3890078.1"/>
    </source>
</evidence>
<dbReference type="SUPFAM" id="SSF141371">
    <property type="entry name" value="PilZ domain-like"/>
    <property type="match status" value="1"/>
</dbReference>
<accession>A0ABP7KY08</accession>
<dbReference type="RefSeq" id="WP_344698248.1">
    <property type="nucleotide sequence ID" value="NZ_BAABBM010000001.1"/>
</dbReference>
<gene>
    <name evidence="2" type="ORF">GCM10022276_06390</name>
</gene>
<dbReference type="Proteomes" id="UP001500827">
    <property type="component" value="Unassembled WGS sequence"/>
</dbReference>
<comment type="caution">
    <text evidence="2">The sequence shown here is derived from an EMBL/GenBank/DDBJ whole genome shotgun (WGS) entry which is preliminary data.</text>
</comment>